<proteinExistence type="predicted"/>
<dbReference type="Proteomes" id="UP001445335">
    <property type="component" value="Unassembled WGS sequence"/>
</dbReference>
<organism evidence="1 2">
    <name type="scientific">Elliptochloris bilobata</name>
    <dbReference type="NCBI Taxonomy" id="381761"/>
    <lineage>
        <taxon>Eukaryota</taxon>
        <taxon>Viridiplantae</taxon>
        <taxon>Chlorophyta</taxon>
        <taxon>core chlorophytes</taxon>
        <taxon>Trebouxiophyceae</taxon>
        <taxon>Trebouxiophyceae incertae sedis</taxon>
        <taxon>Elliptochloris clade</taxon>
        <taxon>Elliptochloris</taxon>
    </lineage>
</organism>
<accession>A0AAW1QZZ9</accession>
<name>A0AAW1QZZ9_9CHLO</name>
<dbReference type="AlphaFoldDB" id="A0AAW1QZZ9"/>
<dbReference type="EMBL" id="JALJOU010000062">
    <property type="protein sequence ID" value="KAK9826836.1"/>
    <property type="molecule type" value="Genomic_DNA"/>
</dbReference>
<protein>
    <submittedName>
        <fullName evidence="1">Uncharacterized protein</fullName>
    </submittedName>
</protein>
<evidence type="ECO:0000313" key="2">
    <source>
        <dbReference type="Proteomes" id="UP001445335"/>
    </source>
</evidence>
<evidence type="ECO:0000313" key="1">
    <source>
        <dbReference type="EMBL" id="KAK9826836.1"/>
    </source>
</evidence>
<sequence length="86" mass="9426">MAEGAKLKSTGEYTVTWRQALTMPAWETTFTVSIGAERAKNDVAPGFAVAALVADTHKSYVQTYDVDGKPADRSFHLVTHCDDTLY</sequence>
<gene>
    <name evidence="1" type="ORF">WJX81_005707</name>
</gene>
<reference evidence="1 2" key="1">
    <citation type="journal article" date="2024" name="Nat. Commun.">
        <title>Phylogenomics reveals the evolutionary origins of lichenization in chlorophyte algae.</title>
        <authorList>
            <person name="Puginier C."/>
            <person name="Libourel C."/>
            <person name="Otte J."/>
            <person name="Skaloud P."/>
            <person name="Haon M."/>
            <person name="Grisel S."/>
            <person name="Petersen M."/>
            <person name="Berrin J.G."/>
            <person name="Delaux P.M."/>
            <person name="Dal Grande F."/>
            <person name="Keller J."/>
        </authorList>
    </citation>
    <scope>NUCLEOTIDE SEQUENCE [LARGE SCALE GENOMIC DNA]</scope>
    <source>
        <strain evidence="1 2">SAG 245.80</strain>
    </source>
</reference>
<keyword evidence="2" id="KW-1185">Reference proteome</keyword>
<comment type="caution">
    <text evidence="1">The sequence shown here is derived from an EMBL/GenBank/DDBJ whole genome shotgun (WGS) entry which is preliminary data.</text>
</comment>